<comment type="subcellular location">
    <subcellularLocation>
        <location evidence="1 11">Cytoplasm</location>
    </subcellularLocation>
</comment>
<dbReference type="NCBIfam" id="TIGR00211">
    <property type="entry name" value="glyS"/>
    <property type="match status" value="1"/>
</dbReference>
<comment type="catalytic activity">
    <reaction evidence="10 11">
        <text>tRNA(Gly) + glycine + ATP = glycyl-tRNA(Gly) + AMP + diphosphate</text>
        <dbReference type="Rhea" id="RHEA:16013"/>
        <dbReference type="Rhea" id="RHEA-COMP:9664"/>
        <dbReference type="Rhea" id="RHEA-COMP:9683"/>
        <dbReference type="ChEBI" id="CHEBI:30616"/>
        <dbReference type="ChEBI" id="CHEBI:33019"/>
        <dbReference type="ChEBI" id="CHEBI:57305"/>
        <dbReference type="ChEBI" id="CHEBI:78442"/>
        <dbReference type="ChEBI" id="CHEBI:78522"/>
        <dbReference type="ChEBI" id="CHEBI:456215"/>
        <dbReference type="EC" id="6.1.1.14"/>
    </reaction>
</comment>
<dbReference type="InterPro" id="IPR015944">
    <property type="entry name" value="Gly-tRNA-synth_bsu"/>
</dbReference>
<organism evidence="13 14">
    <name type="scientific">Ruegeria spongiae</name>
    <dbReference type="NCBI Taxonomy" id="2942209"/>
    <lineage>
        <taxon>Bacteria</taxon>
        <taxon>Pseudomonadati</taxon>
        <taxon>Pseudomonadota</taxon>
        <taxon>Alphaproteobacteria</taxon>
        <taxon>Rhodobacterales</taxon>
        <taxon>Roseobacteraceae</taxon>
        <taxon>Ruegeria</taxon>
    </lineage>
</organism>
<evidence type="ECO:0000256" key="4">
    <source>
        <dbReference type="ARBA" id="ARBA00022490"/>
    </source>
</evidence>
<evidence type="ECO:0000256" key="1">
    <source>
        <dbReference type="ARBA" id="ARBA00004496"/>
    </source>
</evidence>
<dbReference type="PANTHER" id="PTHR30075:SF2">
    <property type="entry name" value="GLYCINE--TRNA LIGASE, CHLOROPLASTIC_MITOCHONDRIAL 2"/>
    <property type="match status" value="1"/>
</dbReference>
<keyword evidence="14" id="KW-1185">Reference proteome</keyword>
<name>A0ABT0Q3H0_9RHOB</name>
<evidence type="ECO:0000256" key="7">
    <source>
        <dbReference type="ARBA" id="ARBA00022840"/>
    </source>
</evidence>
<dbReference type="InterPro" id="IPR006194">
    <property type="entry name" value="Gly-tRNA-synth_heterodimer"/>
</dbReference>
<evidence type="ECO:0000259" key="12">
    <source>
        <dbReference type="Pfam" id="PF05746"/>
    </source>
</evidence>
<evidence type="ECO:0000313" key="13">
    <source>
        <dbReference type="EMBL" id="MCL6284375.1"/>
    </source>
</evidence>
<dbReference type="SUPFAM" id="SSF109604">
    <property type="entry name" value="HD-domain/PDEase-like"/>
    <property type="match status" value="1"/>
</dbReference>
<evidence type="ECO:0000256" key="3">
    <source>
        <dbReference type="ARBA" id="ARBA00011209"/>
    </source>
</evidence>
<keyword evidence="8 11" id="KW-0648">Protein biosynthesis</keyword>
<dbReference type="Pfam" id="PF02092">
    <property type="entry name" value="tRNA_synt_2f"/>
    <property type="match status" value="1"/>
</dbReference>
<dbReference type="PANTHER" id="PTHR30075">
    <property type="entry name" value="GLYCYL-TRNA SYNTHETASE"/>
    <property type="match status" value="1"/>
</dbReference>
<dbReference type="PROSITE" id="PS50861">
    <property type="entry name" value="AA_TRNA_LIGASE_II_GLYAB"/>
    <property type="match status" value="1"/>
</dbReference>
<dbReference type="GO" id="GO:0004820">
    <property type="term" value="F:glycine-tRNA ligase activity"/>
    <property type="evidence" value="ECO:0007669"/>
    <property type="project" value="UniProtKB-EC"/>
</dbReference>
<dbReference type="Proteomes" id="UP001203880">
    <property type="component" value="Unassembled WGS sequence"/>
</dbReference>
<evidence type="ECO:0000256" key="9">
    <source>
        <dbReference type="ARBA" id="ARBA00023146"/>
    </source>
</evidence>
<evidence type="ECO:0000256" key="10">
    <source>
        <dbReference type="ARBA" id="ARBA00047937"/>
    </source>
</evidence>
<evidence type="ECO:0000256" key="11">
    <source>
        <dbReference type="HAMAP-Rule" id="MF_00255"/>
    </source>
</evidence>
<dbReference type="InterPro" id="IPR008909">
    <property type="entry name" value="DALR_anticod-bd"/>
</dbReference>
<comment type="similarity">
    <text evidence="2 11">Belongs to the class-II aminoacyl-tRNA synthetase family.</text>
</comment>
<keyword evidence="9 11" id="KW-0030">Aminoacyl-tRNA synthetase</keyword>
<dbReference type="EMBL" id="JAMFMB010000015">
    <property type="protein sequence ID" value="MCL6284375.1"/>
    <property type="molecule type" value="Genomic_DNA"/>
</dbReference>
<sequence length="816" mass="89927">MPDLLIELFSEEIPARMQTRAGEDLKKRITDGLVEAGLTYAGAAALTTPRRLTLTVQGLLAESPTIREERKGPKVGAPDKAIEGFLRGAGLTRDQLEERDTPKGAVYFASIEKPGRPAAEIIAEVLEATIRNFPWPKSMRWGSGSLRWVRPLHSILCILSDEAGAQVVPLEVDGIVAGDKTEGHRFMASGTISVTSFEDYETQLKRAYVVLSPSERADHIWADAQNMAFAAGLEVVEDKGLLAEVAGLVEWPVVLMGQIDDEFLDLPPEVLQTSMKEHQKFFSVKNPKTGRIERFITVANRETADNGATILAGNQKVLSARLADAKFFWENDLRVAKSDMAQWTRALENVTFHNKLGTQAERIDRIAALAGELASVTGAEPKQAEKAARLAKADLSSEMVYEFPELQGLMGRYYIEEAGEDAAVAAVAQEHYSPLGPSDDVPTAPLSVTVALADKLDTLTGFWAIEEKPTGSKDPFALRRSALGVIRLTLESELKVKLGDIVYESIFSLFDNHDYSRWNAYFSAISGFGDFEFQEGVAAGLLSDTFLLSYSANRGDDVRPYLMELIAAIKSASNDKISGDERKKLADAFEARSNDHFDQISDLWLVHQYEKTSPLENETSQEEIENRSKSVEKVSSYYKSLAVDLLSFIHDRLKVFLRDEGIRHDIIDACIAMEGNDDLTLLVKRARALNAVIATEDGENLVQGFKRANNILTQAEEKDGVEYSYGADLKFAESDSEKALFAALEAGQAKITPALKAEDFPAAMAAMAELRGPIDAFFEEVQVNTDNEVLRRNRLNLLSQIRSICSSVADLTRIEG</sequence>
<feature type="domain" description="DALR anticodon binding" evidence="12">
    <location>
        <begin position="705"/>
        <end position="808"/>
    </location>
</feature>
<evidence type="ECO:0000256" key="8">
    <source>
        <dbReference type="ARBA" id="ARBA00022917"/>
    </source>
</evidence>
<dbReference type="EC" id="6.1.1.14" evidence="11"/>
<proteinExistence type="inferred from homology"/>
<keyword evidence="7 11" id="KW-0067">ATP-binding</keyword>
<keyword evidence="5 11" id="KW-0436">Ligase</keyword>
<dbReference type="Pfam" id="PF05746">
    <property type="entry name" value="DALR_1"/>
    <property type="match status" value="1"/>
</dbReference>
<protein>
    <recommendedName>
        <fullName evidence="11">Glycine--tRNA ligase beta subunit</fullName>
        <ecNumber evidence="11">6.1.1.14</ecNumber>
    </recommendedName>
    <alternativeName>
        <fullName evidence="11">Glycyl-tRNA synthetase beta subunit</fullName>
        <shortName evidence="11">GlyRS</shortName>
    </alternativeName>
</protein>
<evidence type="ECO:0000256" key="6">
    <source>
        <dbReference type="ARBA" id="ARBA00022741"/>
    </source>
</evidence>
<reference evidence="13" key="1">
    <citation type="submission" date="2022-05" db="EMBL/GenBank/DDBJ databases">
        <authorList>
            <person name="Park J.-S."/>
        </authorList>
    </citation>
    <scope>NUCLEOTIDE SEQUENCE</scope>
    <source>
        <strain evidence="13">2012CJ41-6</strain>
    </source>
</reference>
<evidence type="ECO:0000256" key="2">
    <source>
        <dbReference type="ARBA" id="ARBA00008226"/>
    </source>
</evidence>
<evidence type="ECO:0000256" key="5">
    <source>
        <dbReference type="ARBA" id="ARBA00022598"/>
    </source>
</evidence>
<dbReference type="PRINTS" id="PR01045">
    <property type="entry name" value="TRNASYNTHGB"/>
</dbReference>
<dbReference type="RefSeq" id="WP_249710400.1">
    <property type="nucleotide sequence ID" value="NZ_JAMFMB010000015.1"/>
</dbReference>
<evidence type="ECO:0000313" key="14">
    <source>
        <dbReference type="Proteomes" id="UP001203880"/>
    </source>
</evidence>
<comment type="caution">
    <text evidence="13">The sequence shown here is derived from an EMBL/GenBank/DDBJ whole genome shotgun (WGS) entry which is preliminary data.</text>
</comment>
<comment type="subunit">
    <text evidence="3 11">Tetramer of two alpha and two beta subunits.</text>
</comment>
<dbReference type="HAMAP" id="MF_00255">
    <property type="entry name" value="Gly_tRNA_synth_beta"/>
    <property type="match status" value="1"/>
</dbReference>
<gene>
    <name evidence="11 13" type="primary">glyS</name>
    <name evidence="13" type="ORF">M3P21_12650</name>
</gene>
<keyword evidence="6 11" id="KW-0547">Nucleotide-binding</keyword>
<accession>A0ABT0Q3H0</accession>
<keyword evidence="4 11" id="KW-0963">Cytoplasm</keyword>